<evidence type="ECO:0000313" key="2">
    <source>
        <dbReference type="Proteomes" id="UP000318571"/>
    </source>
</evidence>
<feature type="non-terminal residue" evidence="1">
    <location>
        <position position="173"/>
    </location>
</feature>
<dbReference type="STRING" id="6832.A0A553PCA7"/>
<protein>
    <submittedName>
        <fullName evidence="1">Uncharacterized protein</fullName>
    </submittedName>
</protein>
<reference evidence="1 2" key="1">
    <citation type="journal article" date="2018" name="Nat. Ecol. Evol.">
        <title>Genomic signatures of mitonuclear coevolution across populations of Tigriopus californicus.</title>
        <authorList>
            <person name="Barreto F.S."/>
            <person name="Watson E.T."/>
            <person name="Lima T.G."/>
            <person name="Willett C.S."/>
            <person name="Edmands S."/>
            <person name="Li W."/>
            <person name="Burton R.S."/>
        </authorList>
    </citation>
    <scope>NUCLEOTIDE SEQUENCE [LARGE SCALE GENOMIC DNA]</scope>
    <source>
        <strain evidence="1 2">San Diego</strain>
    </source>
</reference>
<feature type="non-terminal residue" evidence="1">
    <location>
        <position position="1"/>
    </location>
</feature>
<dbReference type="AlphaFoldDB" id="A0A553PCA7"/>
<proteinExistence type="predicted"/>
<dbReference type="Proteomes" id="UP000318571">
    <property type="component" value="Chromosome 2"/>
</dbReference>
<sequence>YQNVAPSSTFDNFYGSSGEDLFLRRSPKLTSRILKDSRKICHGWLEACQPRIELCSLEYSKPMECEQKGLLQTYQKILLLPRPDYPQRHELWREIIISKGGDIESQWERFDLSALAKIIRWLHYWADCGTPLTPGGTPTSTVGIHSHPGQDGSHVIEKRAAYETWFAKTPLGK</sequence>
<accession>A0A553PCA7</accession>
<name>A0A553PCA7_TIGCA</name>
<comment type="caution">
    <text evidence="1">The sequence shown here is derived from an EMBL/GenBank/DDBJ whole genome shotgun (WGS) entry which is preliminary data.</text>
</comment>
<keyword evidence="2" id="KW-1185">Reference proteome</keyword>
<evidence type="ECO:0000313" key="1">
    <source>
        <dbReference type="EMBL" id="TRY75300.1"/>
    </source>
</evidence>
<dbReference type="EMBL" id="VCGU01000005">
    <property type="protein sequence ID" value="TRY75300.1"/>
    <property type="molecule type" value="Genomic_DNA"/>
</dbReference>
<gene>
    <name evidence="1" type="ORF">TCAL_15666</name>
</gene>
<organism evidence="1 2">
    <name type="scientific">Tigriopus californicus</name>
    <name type="common">Marine copepod</name>
    <dbReference type="NCBI Taxonomy" id="6832"/>
    <lineage>
        <taxon>Eukaryota</taxon>
        <taxon>Metazoa</taxon>
        <taxon>Ecdysozoa</taxon>
        <taxon>Arthropoda</taxon>
        <taxon>Crustacea</taxon>
        <taxon>Multicrustacea</taxon>
        <taxon>Hexanauplia</taxon>
        <taxon>Copepoda</taxon>
        <taxon>Harpacticoida</taxon>
        <taxon>Harpacticidae</taxon>
        <taxon>Tigriopus</taxon>
    </lineage>
</organism>